<accession>A0A8S5UIJ3</accession>
<protein>
    <submittedName>
        <fullName evidence="1">Uncharacterized protein</fullName>
    </submittedName>
</protein>
<organism evidence="1">
    <name type="scientific">Myoviridae sp. ctu2j3</name>
    <dbReference type="NCBI Taxonomy" id="2825197"/>
    <lineage>
        <taxon>Viruses</taxon>
        <taxon>Duplodnaviria</taxon>
        <taxon>Heunggongvirae</taxon>
        <taxon>Uroviricota</taxon>
        <taxon>Caudoviricetes</taxon>
    </lineage>
</organism>
<evidence type="ECO:0000313" key="1">
    <source>
        <dbReference type="EMBL" id="DAF94309.1"/>
    </source>
</evidence>
<proteinExistence type="predicted"/>
<dbReference type="EMBL" id="BK016090">
    <property type="protein sequence ID" value="DAF94309.1"/>
    <property type="molecule type" value="Genomic_DNA"/>
</dbReference>
<sequence>MVRHDLVAGLPAFLYGDAMDTQRAHQLIDQLLAEDFKKLDDVHFRYFVFAGLVEGFDNDEQCIKDRADYAHLVPERLNGLPHVEEEKMAEFMHAVSGIGRDLCVAYDYVYFESKFGLTIEQAEAQGSV</sequence>
<name>A0A8S5UIJ3_9CAUD</name>
<dbReference type="EMBL" id="BK016090">
    <property type="protein sequence ID" value="DAF94102.1"/>
    <property type="molecule type" value="Genomic_DNA"/>
</dbReference>
<reference evidence="1" key="1">
    <citation type="journal article" date="2021" name="Proc. Natl. Acad. Sci. U.S.A.">
        <title>A Catalog of Tens of Thousands of Viruses from Human Metagenomes Reveals Hidden Associations with Chronic Diseases.</title>
        <authorList>
            <person name="Tisza M.J."/>
            <person name="Buck C.B."/>
        </authorList>
    </citation>
    <scope>NUCLEOTIDE SEQUENCE</scope>
    <source>
        <strain evidence="1">Ctu2j3</strain>
    </source>
</reference>